<keyword evidence="4" id="KW-1185">Reference proteome</keyword>
<dbReference type="PANTHER" id="PTHR42927:SF1">
    <property type="entry name" value="HELICASE SUPERFAMILY 1 AND 2 DOMAIN-CONTAINING PROTEIN"/>
    <property type="match status" value="1"/>
</dbReference>
<keyword evidence="1" id="KW-0175">Coiled coil</keyword>
<evidence type="ECO:0000313" key="3">
    <source>
        <dbReference type="EMBL" id="MCB7387209.1"/>
    </source>
</evidence>
<dbReference type="GO" id="GO:0004386">
    <property type="term" value="F:helicase activity"/>
    <property type="evidence" value="ECO:0007669"/>
    <property type="project" value="UniProtKB-KW"/>
</dbReference>
<dbReference type="InterPro" id="IPR040980">
    <property type="entry name" value="SWI2_SNF2"/>
</dbReference>
<dbReference type="Gene3D" id="3.90.1570.50">
    <property type="match status" value="1"/>
</dbReference>
<dbReference type="SUPFAM" id="SSF52540">
    <property type="entry name" value="P-loop containing nucleoside triphosphate hydrolases"/>
    <property type="match status" value="1"/>
</dbReference>
<protein>
    <submittedName>
        <fullName evidence="3">DEAD/DEAH box helicase family protein</fullName>
    </submittedName>
</protein>
<dbReference type="Pfam" id="PF04313">
    <property type="entry name" value="HSDR_N"/>
    <property type="match status" value="1"/>
</dbReference>
<dbReference type="EMBL" id="JAJCIS010000003">
    <property type="protein sequence ID" value="MCB7387209.1"/>
    <property type="molecule type" value="Genomic_DNA"/>
</dbReference>
<sequence>MANSKTTADRMEAYSDAFQRLNESEKHFEEHIENYLISEEGGWTKATDAGYCSEESRGMALDITTLTNFVQATQPMAWRRFERMCTISPIHQFYKAFENAVTQDGLISVLRHGFKHRGISFRVCYFKPESELNDLANEHYSQNTCQCIRQWHYTEANKNSIDMMLAVNGIPVIAIELKNQLTGQSVDDAMRQWEYNRNPKEYAFGFNKRVLAYFACDLYNVYMTTQLNGAETVFLPFNQGSNGPGRDGGAGNPQAEDRKYVTSYFWENVLQKDKLLDILQKFISYERSEKKKIMPDGSTKITVSSKVIFPRYHQLDVVRGLVSHVRENGSGHNYLIQHSAGSGKSNSIAWTAYRMASLHDENNNPVFDSVIIVTDRRVLDQQLQATVSGFDHTLGSVITIDEKKNSGDLRDAINEGKRIIISTLQKFPVIYDEVHSTVGRHYAVIVDEAHSSQTGQSALKLKAALADVSDALKEYAELEEKAVEEIEKNDPLVQEMLSQGKHQNMSFFAFTATPKGKTLEIFGEPQADGSFHPFHVYSMRQAIEEGFILDVLANYTTYKMCYKLAKNVPDNPEVPTSKAVRTIRRYEELHPHNLHQKAAIIVETFRDVTKKKIHGQGKMMVVTASRLAAVRYYHEIKRYLETNKYDDVEIMIAFSGSLKDPDDPNGTEYTETGMNVDRNGNRVKESQTAAVFHDEGNILIVAEKYQTGFDEPLLHTMIIDKELRDVKAVQTLSRVNRIYPGKEDTYILDFVNPVERIKEAFQQFYQETSLTEEINFDLIYTTQKIIRGMNVYTEEDVQNVANIYFDPDVRKANTTQGQISNALKPIADKYNKLDQEQRYQFRREVRAFAKWYNYISQITRMFDKELHNEYILCSYLGKLLPADPAPEFDLDNRVKLEYYRLEKTYEGAIELDETTGEWKPTTPKKAGAKKERLTPLEEIIDKINEEFFGDFTETDRVIVDTLYNKMKKDSKVKKAAKSNDQQVYERSIFPTIFEDMAQAAYVENMEAYEQLFMDADKYRIIQKALAERLYQELHNHAK</sequence>
<dbReference type="PROSITE" id="PS51192">
    <property type="entry name" value="HELICASE_ATP_BIND_1"/>
    <property type="match status" value="1"/>
</dbReference>
<reference evidence="3 4" key="1">
    <citation type="submission" date="2021-10" db="EMBL/GenBank/DDBJ databases">
        <title>Collection of gut derived symbiotic bacterial strains cultured from healthy donors.</title>
        <authorList>
            <person name="Lin H."/>
            <person name="Littmann E."/>
            <person name="Kohout C."/>
            <person name="Pamer E.G."/>
        </authorList>
    </citation>
    <scope>NUCLEOTIDE SEQUENCE [LARGE SCALE GENOMIC DNA]</scope>
    <source>
        <strain evidence="3 4">DFI.1.165</strain>
    </source>
</reference>
<feature type="domain" description="Helicase ATP-binding" evidence="2">
    <location>
        <begin position="325"/>
        <end position="532"/>
    </location>
</feature>
<keyword evidence="3" id="KW-0547">Nucleotide-binding</keyword>
<feature type="coiled-coil region" evidence="1">
    <location>
        <begin position="461"/>
        <end position="489"/>
    </location>
</feature>
<accession>A0ABS8DFM0</accession>
<evidence type="ECO:0000259" key="2">
    <source>
        <dbReference type="PROSITE" id="PS51192"/>
    </source>
</evidence>
<name>A0ABS8DFM0_9FIRM</name>
<dbReference type="InterPro" id="IPR007409">
    <property type="entry name" value="Restrct_endonuc_type1_HsdR_N"/>
</dbReference>
<dbReference type="Pfam" id="PF18766">
    <property type="entry name" value="SWI2_SNF2"/>
    <property type="match status" value="1"/>
</dbReference>
<dbReference type="SMART" id="SM00487">
    <property type="entry name" value="DEXDc"/>
    <property type="match status" value="1"/>
</dbReference>
<keyword evidence="3" id="KW-0067">ATP-binding</keyword>
<keyword evidence="3" id="KW-0347">Helicase</keyword>
<proteinExistence type="predicted"/>
<dbReference type="Pfam" id="PF22679">
    <property type="entry name" value="T1R_D3-like"/>
    <property type="match status" value="1"/>
</dbReference>
<dbReference type="Gene3D" id="3.40.50.300">
    <property type="entry name" value="P-loop containing nucleotide triphosphate hydrolases"/>
    <property type="match status" value="2"/>
</dbReference>
<dbReference type="Proteomes" id="UP001299546">
    <property type="component" value="Unassembled WGS sequence"/>
</dbReference>
<keyword evidence="3" id="KW-0378">Hydrolase</keyword>
<organism evidence="3 4">
    <name type="scientific">Bariatricus massiliensis</name>
    <dbReference type="NCBI Taxonomy" id="1745713"/>
    <lineage>
        <taxon>Bacteria</taxon>
        <taxon>Bacillati</taxon>
        <taxon>Bacillota</taxon>
        <taxon>Clostridia</taxon>
        <taxon>Lachnospirales</taxon>
        <taxon>Lachnospiraceae</taxon>
        <taxon>Bariatricus</taxon>
    </lineage>
</organism>
<comment type="caution">
    <text evidence="3">The sequence shown here is derived from an EMBL/GenBank/DDBJ whole genome shotgun (WGS) entry which is preliminary data.</text>
</comment>
<dbReference type="InterPro" id="IPR014001">
    <property type="entry name" value="Helicase_ATP-bd"/>
</dbReference>
<dbReference type="InterPro" id="IPR027417">
    <property type="entry name" value="P-loop_NTPase"/>
</dbReference>
<dbReference type="PANTHER" id="PTHR42927">
    <property type="entry name" value="HELICASE SUPERFAMILY 1 AND 2 DOMAIN-CONTAINING PROTEIN"/>
    <property type="match status" value="1"/>
</dbReference>
<dbReference type="RefSeq" id="WP_227183467.1">
    <property type="nucleotide sequence ID" value="NZ_JAJCIQ010000003.1"/>
</dbReference>
<dbReference type="InterPro" id="IPR055180">
    <property type="entry name" value="HsdR_RecA-like_helicase_dom_2"/>
</dbReference>
<evidence type="ECO:0000256" key="1">
    <source>
        <dbReference type="SAM" id="Coils"/>
    </source>
</evidence>
<evidence type="ECO:0000313" key="4">
    <source>
        <dbReference type="Proteomes" id="UP001299546"/>
    </source>
</evidence>
<gene>
    <name evidence="3" type="ORF">LIZ65_07895</name>
</gene>